<feature type="binding site" evidence="5">
    <location>
        <position position="89"/>
    </location>
    <ligand>
        <name>Zn(2+)</name>
        <dbReference type="ChEBI" id="CHEBI:29105"/>
    </ligand>
</feature>
<keyword evidence="2" id="KW-0677">Repeat</keyword>
<comment type="similarity">
    <text evidence="1 4">Belongs to the SIS family. GutQ/KpsF subfamily.</text>
</comment>
<feature type="domain" description="CBS" evidence="8">
    <location>
        <begin position="281"/>
        <end position="327"/>
    </location>
</feature>
<sequence length="327" mass="35881">MVGKSSVDFTRKNDLDRVVVDLELVLNHQGESLKKLSREIDHEQYQVALELLLKCKGHVVVCGMGKSGHVGKKIAASFSSTGTPSFFLHPAEAFHGDLGMLTKDDVVILISNSGETNEILQLIPSIKAFGNKIIAISGRNDSTLTKNSTATLLINIDKESCPNNLAPTVSTTATIAIGDALVVSLMKLRNFKAHDFAKFHPGGSLGRRLLTKVKDVIKTNNLPLVSLNSLFCDVIVTMNKCRYGVGLVIDNNELVGIITDGDLRRTMMLDHPFTMTAKDIMTHNPKKCYDNDILSDVEKIMQKNKISTVVVFNENDDISGLIQIYNI</sequence>
<dbReference type="InterPro" id="IPR046348">
    <property type="entry name" value="SIS_dom_sf"/>
</dbReference>
<dbReference type="InterPro" id="IPR046342">
    <property type="entry name" value="CBS_dom_sf"/>
</dbReference>
<dbReference type="PROSITE" id="PS51464">
    <property type="entry name" value="SIS"/>
    <property type="match status" value="1"/>
</dbReference>
<dbReference type="InterPro" id="IPR050986">
    <property type="entry name" value="GutQ/KpsF_isomerases"/>
</dbReference>
<dbReference type="InterPro" id="IPR000644">
    <property type="entry name" value="CBS_dom"/>
</dbReference>
<dbReference type="Proteomes" id="UP000813876">
    <property type="component" value="Unassembled WGS sequence"/>
</dbReference>
<keyword evidence="5" id="KW-0479">Metal-binding</keyword>
<keyword evidence="4 10" id="KW-0413">Isomerase</keyword>
<evidence type="ECO:0000256" key="3">
    <source>
        <dbReference type="ARBA" id="ARBA00023122"/>
    </source>
</evidence>
<dbReference type="SUPFAM" id="SSF53697">
    <property type="entry name" value="SIS domain"/>
    <property type="match status" value="1"/>
</dbReference>
<evidence type="ECO:0000256" key="7">
    <source>
        <dbReference type="PROSITE-ProRule" id="PRU00703"/>
    </source>
</evidence>
<feature type="site" description="Catalytically relevant" evidence="6">
    <location>
        <position position="66"/>
    </location>
</feature>
<dbReference type="GO" id="GO:1901135">
    <property type="term" value="P:carbohydrate derivative metabolic process"/>
    <property type="evidence" value="ECO:0007669"/>
    <property type="project" value="InterPro"/>
</dbReference>
<keyword evidence="5" id="KW-0862">Zinc</keyword>
<dbReference type="GO" id="GO:0005975">
    <property type="term" value="P:carbohydrate metabolic process"/>
    <property type="evidence" value="ECO:0007669"/>
    <property type="project" value="InterPro"/>
</dbReference>
<comment type="caution">
    <text evidence="10">The sequence shown here is derived from an EMBL/GenBank/DDBJ whole genome shotgun (WGS) entry which is preliminary data.</text>
</comment>
<dbReference type="EMBL" id="WMCP01000002">
    <property type="protein sequence ID" value="MCF2300806.1"/>
    <property type="molecule type" value="Genomic_DNA"/>
</dbReference>
<dbReference type="InterPro" id="IPR001347">
    <property type="entry name" value="SIS_dom"/>
</dbReference>
<dbReference type="NCBIfam" id="TIGR00393">
    <property type="entry name" value="kpsF"/>
    <property type="match status" value="1"/>
</dbReference>
<accession>A0AAW4ZWY7</accession>
<dbReference type="AlphaFoldDB" id="A0AAW4ZWY7"/>
<evidence type="ECO:0000259" key="8">
    <source>
        <dbReference type="PROSITE" id="PS51371"/>
    </source>
</evidence>
<dbReference type="Pfam" id="PF00571">
    <property type="entry name" value="CBS"/>
    <property type="match status" value="2"/>
</dbReference>
<dbReference type="Pfam" id="PF01380">
    <property type="entry name" value="SIS"/>
    <property type="match status" value="1"/>
</dbReference>
<dbReference type="InterPro" id="IPR004800">
    <property type="entry name" value="KdsD/KpsF-type"/>
</dbReference>
<feature type="site" description="Catalytically relevant" evidence="6">
    <location>
        <position position="118"/>
    </location>
</feature>
<dbReference type="GO" id="GO:0046872">
    <property type="term" value="F:metal ion binding"/>
    <property type="evidence" value="ECO:0007669"/>
    <property type="project" value="UniProtKB-KW"/>
</dbReference>
<dbReference type="GO" id="GO:0097367">
    <property type="term" value="F:carbohydrate derivative binding"/>
    <property type="evidence" value="ECO:0007669"/>
    <property type="project" value="InterPro"/>
</dbReference>
<dbReference type="GO" id="GO:0019146">
    <property type="term" value="F:arabinose-5-phosphate isomerase activity"/>
    <property type="evidence" value="ECO:0007669"/>
    <property type="project" value="UniProtKB-EC"/>
</dbReference>
<evidence type="ECO:0000256" key="5">
    <source>
        <dbReference type="PIRSR" id="PIRSR004692-2"/>
    </source>
</evidence>
<dbReference type="EC" id="5.3.1.13" evidence="4"/>
<dbReference type="PANTHER" id="PTHR42745:SF1">
    <property type="entry name" value="ARABINOSE 5-PHOSPHATE ISOMERASE KDSD"/>
    <property type="match status" value="1"/>
</dbReference>
<dbReference type="PIRSF" id="PIRSF004692">
    <property type="entry name" value="KdsD_KpsF"/>
    <property type="match status" value="1"/>
</dbReference>
<feature type="domain" description="CBS" evidence="8">
    <location>
        <begin position="217"/>
        <end position="273"/>
    </location>
</feature>
<evidence type="ECO:0000256" key="1">
    <source>
        <dbReference type="ARBA" id="ARBA00008165"/>
    </source>
</evidence>
<organism evidence="10 11">
    <name type="scientific">Photobacterium phosphoreum</name>
    <dbReference type="NCBI Taxonomy" id="659"/>
    <lineage>
        <taxon>Bacteria</taxon>
        <taxon>Pseudomonadati</taxon>
        <taxon>Pseudomonadota</taxon>
        <taxon>Gammaproteobacteria</taxon>
        <taxon>Vibrionales</taxon>
        <taxon>Vibrionaceae</taxon>
        <taxon>Photobacterium</taxon>
    </lineage>
</organism>
<evidence type="ECO:0000256" key="2">
    <source>
        <dbReference type="ARBA" id="ARBA00022737"/>
    </source>
</evidence>
<dbReference type="CDD" id="cd05014">
    <property type="entry name" value="SIS_Kpsf"/>
    <property type="match status" value="1"/>
</dbReference>
<name>A0AAW4ZWY7_PHOPO</name>
<keyword evidence="3 7" id="KW-0129">CBS domain</keyword>
<comment type="catalytic activity">
    <reaction evidence="4">
        <text>D-arabinose 5-phosphate = D-ribulose 5-phosphate</text>
        <dbReference type="Rhea" id="RHEA:23104"/>
        <dbReference type="ChEBI" id="CHEBI:57693"/>
        <dbReference type="ChEBI" id="CHEBI:58121"/>
        <dbReference type="EC" id="5.3.1.13"/>
    </reaction>
</comment>
<dbReference type="FunFam" id="3.40.50.10490:FF:000011">
    <property type="entry name" value="Arabinose 5-phosphate isomerase"/>
    <property type="match status" value="1"/>
</dbReference>
<reference evidence="10" key="1">
    <citation type="submission" date="2019-11" db="EMBL/GenBank/DDBJ databases">
        <title>Comparative genomics of photobacteria reveal adaptation to distinct habitats.</title>
        <authorList>
            <person name="Fuertes-Perez S."/>
            <person name="Hilgarth M."/>
            <person name="Vogel R.F."/>
        </authorList>
    </citation>
    <scope>NUCLEOTIDE SEQUENCE</scope>
    <source>
        <strain evidence="10">TMW2.2145</strain>
    </source>
</reference>
<evidence type="ECO:0000259" key="9">
    <source>
        <dbReference type="PROSITE" id="PS51464"/>
    </source>
</evidence>
<dbReference type="SUPFAM" id="SSF54631">
    <property type="entry name" value="CBS-domain pair"/>
    <property type="match status" value="1"/>
</dbReference>
<proteinExistence type="inferred from homology"/>
<protein>
    <recommendedName>
        <fullName evidence="4">Arabinose 5-phosphate isomerase</fullName>
        <shortName evidence="4">API</shortName>
        <ecNumber evidence="4">5.3.1.13</ecNumber>
    </recommendedName>
</protein>
<dbReference type="Gene3D" id="3.40.50.10490">
    <property type="entry name" value="Glucose-6-phosphate isomerase like protein, domain 1"/>
    <property type="match status" value="1"/>
</dbReference>
<evidence type="ECO:0000313" key="10">
    <source>
        <dbReference type="EMBL" id="MCF2300806.1"/>
    </source>
</evidence>
<dbReference type="PANTHER" id="PTHR42745">
    <property type="match status" value="1"/>
</dbReference>
<feature type="site" description="Catalytically relevant" evidence="6">
    <location>
        <position position="159"/>
    </location>
</feature>
<evidence type="ECO:0000256" key="6">
    <source>
        <dbReference type="PIRSR" id="PIRSR004692-3"/>
    </source>
</evidence>
<evidence type="ECO:0000313" key="11">
    <source>
        <dbReference type="Proteomes" id="UP000813876"/>
    </source>
</evidence>
<feature type="domain" description="SIS" evidence="9">
    <location>
        <begin position="48"/>
        <end position="191"/>
    </location>
</feature>
<dbReference type="PROSITE" id="PS51371">
    <property type="entry name" value="CBS"/>
    <property type="match status" value="2"/>
</dbReference>
<dbReference type="Gene3D" id="3.10.580.10">
    <property type="entry name" value="CBS-domain"/>
    <property type="match status" value="1"/>
</dbReference>
<evidence type="ECO:0000256" key="4">
    <source>
        <dbReference type="PIRNR" id="PIRNR004692"/>
    </source>
</evidence>
<dbReference type="CDD" id="cd04604">
    <property type="entry name" value="CBS_pair_SIS_assoc"/>
    <property type="match status" value="1"/>
</dbReference>
<dbReference type="InterPro" id="IPR035474">
    <property type="entry name" value="SIS_Kpsf"/>
</dbReference>
<gene>
    <name evidence="10" type="ORF">GLP33_03580</name>
</gene>
<feature type="site" description="Catalytically relevant" evidence="6">
    <location>
        <position position="200"/>
    </location>
</feature>